<gene>
    <name evidence="1" type="ORF">PORY_001919</name>
</gene>
<reference evidence="1 2" key="1">
    <citation type="journal article" date="2021" name="Commun. Biol.">
        <title>Genomic insights into the host specific adaptation of the Pneumocystis genus.</title>
        <authorList>
            <person name="Cisse O.H."/>
            <person name="Ma L."/>
            <person name="Dekker J.P."/>
            <person name="Khil P.P."/>
            <person name="Youn J.-H."/>
            <person name="Brenchley J.M."/>
            <person name="Blair R."/>
            <person name="Pahar B."/>
            <person name="Chabe M."/>
            <person name="Van Rompay K.K.A."/>
            <person name="Keesler R."/>
            <person name="Sukura A."/>
            <person name="Hirsch V."/>
            <person name="Kutty G."/>
            <person name="Liu Y."/>
            <person name="Peng L."/>
            <person name="Chen J."/>
            <person name="Song J."/>
            <person name="Weissenbacher-Lang C."/>
            <person name="Xu J."/>
            <person name="Upham N.S."/>
            <person name="Stajich J.E."/>
            <person name="Cuomo C.A."/>
            <person name="Cushion M.T."/>
            <person name="Kovacs J.A."/>
        </authorList>
    </citation>
    <scope>NUCLEOTIDE SEQUENCE [LARGE SCALE GENOMIC DNA]</scope>
    <source>
        <strain evidence="1 2">RABM</strain>
    </source>
</reference>
<name>A0ACB7CAF6_9ASCO</name>
<organism evidence="1 2">
    <name type="scientific">Pneumocystis oryctolagi</name>
    <dbReference type="NCBI Taxonomy" id="42067"/>
    <lineage>
        <taxon>Eukaryota</taxon>
        <taxon>Fungi</taxon>
        <taxon>Dikarya</taxon>
        <taxon>Ascomycota</taxon>
        <taxon>Taphrinomycotina</taxon>
        <taxon>Pneumocystomycetes</taxon>
        <taxon>Pneumocystaceae</taxon>
        <taxon>Pneumocystis</taxon>
    </lineage>
</organism>
<protein>
    <submittedName>
        <fullName evidence="1">Uncharacterized protein</fullName>
    </submittedName>
</protein>
<dbReference type="EMBL" id="JABTEG010000007">
    <property type="protein sequence ID" value="KAG4304526.1"/>
    <property type="molecule type" value="Genomic_DNA"/>
</dbReference>
<evidence type="ECO:0000313" key="1">
    <source>
        <dbReference type="EMBL" id="KAG4304526.1"/>
    </source>
</evidence>
<proteinExistence type="predicted"/>
<keyword evidence="2" id="KW-1185">Reference proteome</keyword>
<accession>A0ACB7CAF6</accession>
<sequence length="2310" mass="269953">MNKIKEKFQFNENPLGCNVSSESECETLRICPSVDSTLEDAAAQAEFSSKKWVWVKDVEKAFVKGWVVKEEENCLHVKCLDDSDRIVKVNDVDRVNPPKFDKVDDMAELTYLNEASVVNNLNLRYSDGLIYTYSGLFLVAVNPYKSLPIYTNDYINIYRNSKRSDFKPHIYAIADLAFHNMLEMRENQSILITGESGAGKTENTKKVIQYLTAVAVPQSDRCHLKNLEQQILQANYILEAFGNAQTIRNNNSSRFGKFIRIEFNNKGQISGANIDWYLLEKSRVIQQNTSERNYHVFYQLLSGASKELKRKLFLENSIDDFVFLKKGVKYIDGVNDASDFSFLEKSFYIMGFSEDEQYSILKVIASILHLGNLKVISDRSEQAKLSNIEQVERLCHLLGIPVSEFTKALLCPKVKAGREWVVNARSSQQVIYSLEALAKSLYERAFGNLIEKINRATNRNSAKMSFIGVLDIAGFEIFEINSFEQLCINYTNEKLQQFFNHHMFILEQEEYARENIDWKFIDFGRDLQPTIDLIEKANPVGILSCLDEECVIPKGTDRTFTEKLDYIWKDKSPKYKPSKFSGEAFILKHYAADVEYSTTGWLDKNKDPLNDNIVRLLAYSNDKYIASLFSDFSDDMELSPRKTIVKKGLFRTVAQRHKEQLASLIKQLESTQAHFVRCILPNQFKKSFTFNSPLVLDQLRCNGVLEGIRIARTGFPNRLPFSEFRQRYEVLTPCLSDDYMDGRKIVKLMLEKLDIDISNYKIGLSKVFFKAGILAELEDRKDCCLQDIFTRFQTISRGYIQRKIISKKFYRYNATCIIQKNLMIYLNLCQSPWWKLFFKMKPLLNATFTDSQLRKKNEEIKALSKIIKDEALIKEKLLLEKQIAEKEKLKFEETLQNERALALDKEEILKRTQEREIELSEQLAIAIQDLDRLEARCDDLLTVKKNADIQAEKWKVELQKGNVLISELEKEKHDLISQIHDLEAANSILSQKCLSADDAEKYESRIKFLENSLLEKESKIAQFNKKIEDETLRVELSFKEKLKNYELLQEQEKKYKKENEKLSIQLNEMSTNIISLESFIQKKESEMVYLRNNVSELTSEKDQLKQELIALSVKNDTFKSEITNLTKEIQELKIAKQKAENDAIETQNVLHKKMSQDAKANDIKNMLERQLSEIKIELESVHEELRLERQNNIDYVEKSNNEIAKLKLDNQNLFEYKEKTEEEFQKLKQDFQKISEEYSESEKTKKSVMNEVTLLRKRAFDAELAQDEIEKNMINLNQQLADITSKANIAISELEDANNTKTKLTSEVSLLKLKTEDLESEKTSLQRSLKHSEQEIQNLTFRIDVEQKNRLQVEKNLATSNSELSKLQTHIVTIVNEKLEDIKREKNSIELEMKLWKSKYEDNLTFTEELQKQKQKIIMEVEDLEHELEREHQISKSAEKMVTNLKLQLSETKTSLQTEKQQSMINHNNSLKFQKRFQEAHKEILECRKQLLSFQEALKFEKKEISSDTKSDNNTQKLIKLVKQLDKVQNALLISEESKALIEKQFNEARKQWNTELSAQEAKYMESHQALLNELSQPGIIPSYQSVSPPSVFQKESKNIFASTRIEATKTDKLIKEYETRIRTNDGKENDDPFYLEKRTIQALESEIESLEARLDMSEKQKKQLEIKLEFYQSNQKLNGSLDLKRLKRENDRLHELLDDNTDQLIALEKMQKNGILTIRDFQSKSLEELEENFNSIAESRKSLLLEQKETLVELESTRKELEQLKKSQTNLQHEYSLLQEKLKEYECIDENENHLELVRELAEMQMRFELENQRSSELSESLILYKNRAEEYFNKLETAEINVIKASRSETFARSQLKDAEETISRMLGERKEMEEYFHSLQEQIREFEAKIEDSSVEILEANMSRQRIEQELEIYKGRRQKEIEDKEYSLEQTRKKYQRELSGLSDELQIEKEKSIQIRNENKQLRETLEKLQLNWDAEVLNNSSWEREKNRLENSVQDLTKAYQEAVDAQQETQEQVISLFSQIRSMRISMDELEVEKSQLQKDKKALELKINEISSHLNVAEKNQGISDRIGSIKDVSLLKAAISEKENIVNLALEKMKRAENLTHEVQKELAIERETNVKLYEEKTLLEKEKMSLQIKLVDMETKLYSSNDKNEDFLLKKIKDLENELRERDSMLNKENKTIRFTDRSIKDLQYQLSQRDKIKERLENELVKSDEKIQKLKEVVEELQSSESASQLAARRAEREARDEREKSLRLEKELEKAKSRIESASIISRNNTIKSLNSLSSKSSPSRSDTNNTRSIENIL</sequence>
<evidence type="ECO:0000313" key="2">
    <source>
        <dbReference type="Proteomes" id="UP000768646"/>
    </source>
</evidence>
<comment type="caution">
    <text evidence="1">The sequence shown here is derived from an EMBL/GenBank/DDBJ whole genome shotgun (WGS) entry which is preliminary data.</text>
</comment>
<dbReference type="Proteomes" id="UP000768646">
    <property type="component" value="Unassembled WGS sequence"/>
</dbReference>